<proteinExistence type="predicted"/>
<keyword evidence="1" id="KW-0472">Membrane</keyword>
<keyword evidence="1" id="KW-0812">Transmembrane</keyword>
<dbReference type="Proteomes" id="UP000759537">
    <property type="component" value="Unassembled WGS sequence"/>
</dbReference>
<keyword evidence="1" id="KW-1133">Transmembrane helix</keyword>
<comment type="caution">
    <text evidence="2">The sequence shown here is derived from an EMBL/GenBank/DDBJ whole genome shotgun (WGS) entry which is preliminary data.</text>
</comment>
<reference evidence="2" key="1">
    <citation type="submission" date="2019-10" db="EMBL/GenBank/DDBJ databases">
        <authorList>
            <consortium name="DOE Joint Genome Institute"/>
            <person name="Kuo A."/>
            <person name="Miyauchi S."/>
            <person name="Kiss E."/>
            <person name="Drula E."/>
            <person name="Kohler A."/>
            <person name="Sanchez-Garcia M."/>
            <person name="Andreopoulos B."/>
            <person name="Barry K.W."/>
            <person name="Bonito G."/>
            <person name="Buee M."/>
            <person name="Carver A."/>
            <person name="Chen C."/>
            <person name="Cichocki N."/>
            <person name="Clum A."/>
            <person name="Culley D."/>
            <person name="Crous P.W."/>
            <person name="Fauchery L."/>
            <person name="Girlanda M."/>
            <person name="Hayes R."/>
            <person name="Keri Z."/>
            <person name="LaButti K."/>
            <person name="Lipzen A."/>
            <person name="Lombard V."/>
            <person name="Magnuson J."/>
            <person name="Maillard F."/>
            <person name="Morin E."/>
            <person name="Murat C."/>
            <person name="Nolan M."/>
            <person name="Ohm R."/>
            <person name="Pangilinan J."/>
            <person name="Pereira M."/>
            <person name="Perotto S."/>
            <person name="Peter M."/>
            <person name="Riley R."/>
            <person name="Sitrit Y."/>
            <person name="Stielow B."/>
            <person name="Szollosi G."/>
            <person name="Zifcakova L."/>
            <person name="Stursova M."/>
            <person name="Spatafora J.W."/>
            <person name="Tedersoo L."/>
            <person name="Vaario L.-M."/>
            <person name="Yamada A."/>
            <person name="Yan M."/>
            <person name="Wang P."/>
            <person name="Xu J."/>
            <person name="Bruns T."/>
            <person name="Baldrian P."/>
            <person name="Vilgalys R."/>
            <person name="Henrissat B."/>
            <person name="Grigoriev I.V."/>
            <person name="Hibbett D."/>
            <person name="Nagy L.G."/>
            <person name="Martin F.M."/>
        </authorList>
    </citation>
    <scope>NUCLEOTIDE SEQUENCE</scope>
    <source>
        <strain evidence="2">Prilba</strain>
    </source>
</reference>
<reference evidence="2" key="2">
    <citation type="journal article" date="2020" name="Nat. Commun.">
        <title>Large-scale genome sequencing of mycorrhizal fungi provides insights into the early evolution of symbiotic traits.</title>
        <authorList>
            <person name="Miyauchi S."/>
            <person name="Kiss E."/>
            <person name="Kuo A."/>
            <person name="Drula E."/>
            <person name="Kohler A."/>
            <person name="Sanchez-Garcia M."/>
            <person name="Morin E."/>
            <person name="Andreopoulos B."/>
            <person name="Barry K.W."/>
            <person name="Bonito G."/>
            <person name="Buee M."/>
            <person name="Carver A."/>
            <person name="Chen C."/>
            <person name="Cichocki N."/>
            <person name="Clum A."/>
            <person name="Culley D."/>
            <person name="Crous P.W."/>
            <person name="Fauchery L."/>
            <person name="Girlanda M."/>
            <person name="Hayes R.D."/>
            <person name="Keri Z."/>
            <person name="LaButti K."/>
            <person name="Lipzen A."/>
            <person name="Lombard V."/>
            <person name="Magnuson J."/>
            <person name="Maillard F."/>
            <person name="Murat C."/>
            <person name="Nolan M."/>
            <person name="Ohm R.A."/>
            <person name="Pangilinan J."/>
            <person name="Pereira M.F."/>
            <person name="Perotto S."/>
            <person name="Peter M."/>
            <person name="Pfister S."/>
            <person name="Riley R."/>
            <person name="Sitrit Y."/>
            <person name="Stielow J.B."/>
            <person name="Szollosi G."/>
            <person name="Zifcakova L."/>
            <person name="Stursova M."/>
            <person name="Spatafora J.W."/>
            <person name="Tedersoo L."/>
            <person name="Vaario L.M."/>
            <person name="Yamada A."/>
            <person name="Yan M."/>
            <person name="Wang P."/>
            <person name="Xu J."/>
            <person name="Bruns T."/>
            <person name="Baldrian P."/>
            <person name="Vilgalys R."/>
            <person name="Dunand C."/>
            <person name="Henrissat B."/>
            <person name="Grigoriev I.V."/>
            <person name="Hibbett D."/>
            <person name="Nagy L.G."/>
            <person name="Martin F.M."/>
        </authorList>
    </citation>
    <scope>NUCLEOTIDE SEQUENCE</scope>
    <source>
        <strain evidence="2">Prilba</strain>
    </source>
</reference>
<evidence type="ECO:0000313" key="3">
    <source>
        <dbReference type="Proteomes" id="UP000759537"/>
    </source>
</evidence>
<evidence type="ECO:0000256" key="1">
    <source>
        <dbReference type="SAM" id="Phobius"/>
    </source>
</evidence>
<keyword evidence="3" id="KW-1185">Reference proteome</keyword>
<protein>
    <submittedName>
        <fullName evidence="2">Uncharacterized protein</fullName>
    </submittedName>
</protein>
<organism evidence="2 3">
    <name type="scientific">Russula ochroleuca</name>
    <dbReference type="NCBI Taxonomy" id="152965"/>
    <lineage>
        <taxon>Eukaryota</taxon>
        <taxon>Fungi</taxon>
        <taxon>Dikarya</taxon>
        <taxon>Basidiomycota</taxon>
        <taxon>Agaricomycotina</taxon>
        <taxon>Agaricomycetes</taxon>
        <taxon>Russulales</taxon>
        <taxon>Russulaceae</taxon>
        <taxon>Russula</taxon>
    </lineage>
</organism>
<feature type="transmembrane region" description="Helical" evidence="1">
    <location>
        <begin position="162"/>
        <end position="181"/>
    </location>
</feature>
<dbReference type="AlphaFoldDB" id="A0A9P5JYU4"/>
<sequence length="197" mass="22173">MSSPPPSPEKLEPEHAIEQSDVALCVISDQGELRCRDPPIVVNQENESCFVFVTFVSLPEESFRLFVCNYGSSDVGADVSFGGEYLGKWLIAREPQAWHHIACDSLFQFYESYDRRSKFFEPTTIKIRFQRLHKVEEGSESQQAGLVPIIERQPSPEDGPGFIGSVSFFVSSFFLVGCTILSRRDCAHVSRSLQAEQ</sequence>
<evidence type="ECO:0000313" key="2">
    <source>
        <dbReference type="EMBL" id="KAF8472404.1"/>
    </source>
</evidence>
<accession>A0A9P5JYU4</accession>
<gene>
    <name evidence="2" type="ORF">DFH94DRAFT_189019</name>
</gene>
<dbReference type="EMBL" id="WHVB01000020">
    <property type="protein sequence ID" value="KAF8472404.1"/>
    <property type="molecule type" value="Genomic_DNA"/>
</dbReference>
<dbReference type="OrthoDB" id="3211104at2759"/>
<name>A0A9P5JYU4_9AGAM</name>